<evidence type="ECO:0000313" key="1">
    <source>
        <dbReference type="EMBL" id="GHC69724.1"/>
    </source>
</evidence>
<evidence type="ECO:0008006" key="3">
    <source>
        <dbReference type="Google" id="ProtNLM"/>
    </source>
</evidence>
<proteinExistence type="predicted"/>
<dbReference type="AlphaFoldDB" id="A0A8J3DN79"/>
<dbReference type="InterPro" id="IPR010385">
    <property type="entry name" value="DUF982"/>
</dbReference>
<protein>
    <recommendedName>
        <fullName evidence="3">DUF982 domain-containing protein</fullName>
    </recommendedName>
</protein>
<gene>
    <name evidence="1" type="ORF">GCM10010136_15850</name>
</gene>
<dbReference type="Proteomes" id="UP000641137">
    <property type="component" value="Unassembled WGS sequence"/>
</dbReference>
<evidence type="ECO:0000313" key="2">
    <source>
        <dbReference type="Proteomes" id="UP000641137"/>
    </source>
</evidence>
<reference evidence="1" key="2">
    <citation type="submission" date="2020-09" db="EMBL/GenBank/DDBJ databases">
        <authorList>
            <person name="Sun Q."/>
            <person name="Kim S."/>
        </authorList>
    </citation>
    <scope>NUCLEOTIDE SEQUENCE</scope>
    <source>
        <strain evidence="1">KCTC 42097</strain>
    </source>
</reference>
<accession>A0A8J3DN79</accession>
<organism evidence="1 2">
    <name type="scientific">Limoniibacter endophyticus</name>
    <dbReference type="NCBI Taxonomy" id="1565040"/>
    <lineage>
        <taxon>Bacteria</taxon>
        <taxon>Pseudomonadati</taxon>
        <taxon>Pseudomonadota</taxon>
        <taxon>Alphaproteobacteria</taxon>
        <taxon>Hyphomicrobiales</taxon>
        <taxon>Bartonellaceae</taxon>
        <taxon>Limoniibacter</taxon>
    </lineage>
</organism>
<comment type="caution">
    <text evidence="1">The sequence shown here is derived from an EMBL/GenBank/DDBJ whole genome shotgun (WGS) entry which is preliminary data.</text>
</comment>
<name>A0A8J3DN79_9HYPH</name>
<keyword evidence="2" id="KW-1185">Reference proteome</keyword>
<dbReference type="Gene3D" id="6.10.250.730">
    <property type="match status" value="1"/>
</dbReference>
<dbReference type="Pfam" id="PF06169">
    <property type="entry name" value="DUF982"/>
    <property type="match status" value="1"/>
</dbReference>
<sequence>MAMSDKPFPQPVSVRVGTLVNRISSTWEALELLTSQWPCPKCARYRKAVAACHDTLDGWASIDKAHCAFVEAAESAGLLTETPPIKGKTPLAI</sequence>
<dbReference type="EMBL" id="BMZO01000004">
    <property type="protein sequence ID" value="GHC69724.1"/>
    <property type="molecule type" value="Genomic_DNA"/>
</dbReference>
<reference evidence="1" key="1">
    <citation type="journal article" date="2014" name="Int. J. Syst. Evol. Microbiol.">
        <title>Complete genome sequence of Corynebacterium casei LMG S-19264T (=DSM 44701T), isolated from a smear-ripened cheese.</title>
        <authorList>
            <consortium name="US DOE Joint Genome Institute (JGI-PGF)"/>
            <person name="Walter F."/>
            <person name="Albersmeier A."/>
            <person name="Kalinowski J."/>
            <person name="Ruckert C."/>
        </authorList>
    </citation>
    <scope>NUCLEOTIDE SEQUENCE</scope>
    <source>
        <strain evidence="1">KCTC 42097</strain>
    </source>
</reference>